<gene>
    <name evidence="1" type="ORF">HPB47_024418</name>
</gene>
<evidence type="ECO:0000313" key="1">
    <source>
        <dbReference type="EMBL" id="KAG0428606.1"/>
    </source>
</evidence>
<dbReference type="Proteomes" id="UP000805193">
    <property type="component" value="Unassembled WGS sequence"/>
</dbReference>
<comment type="caution">
    <text evidence="1">The sequence shown here is derived from an EMBL/GenBank/DDBJ whole genome shotgun (WGS) entry which is preliminary data.</text>
</comment>
<organism evidence="1 2">
    <name type="scientific">Ixodes persulcatus</name>
    <name type="common">Taiga tick</name>
    <dbReference type="NCBI Taxonomy" id="34615"/>
    <lineage>
        <taxon>Eukaryota</taxon>
        <taxon>Metazoa</taxon>
        <taxon>Ecdysozoa</taxon>
        <taxon>Arthropoda</taxon>
        <taxon>Chelicerata</taxon>
        <taxon>Arachnida</taxon>
        <taxon>Acari</taxon>
        <taxon>Parasitiformes</taxon>
        <taxon>Ixodida</taxon>
        <taxon>Ixodoidea</taxon>
        <taxon>Ixodidae</taxon>
        <taxon>Ixodinae</taxon>
        <taxon>Ixodes</taxon>
    </lineage>
</organism>
<accession>A0AC60Q4M8</accession>
<dbReference type="EMBL" id="JABSTQ010009502">
    <property type="protein sequence ID" value="KAG0428606.1"/>
    <property type="molecule type" value="Genomic_DNA"/>
</dbReference>
<sequence length="108" mass="11598">MADTVCIVAGMSLPYPKGNMASEVCLLTFTTVVESVRLSLGKRGNLTERSPCVLLSLLLTVPAALSSVYFLLWQTYVLRLDVVLAAVQLGFQALQSLFALSSVLAFGK</sequence>
<keyword evidence="2" id="KW-1185">Reference proteome</keyword>
<protein>
    <submittedName>
        <fullName evidence="1">Uncharacterized protein</fullName>
    </submittedName>
</protein>
<name>A0AC60Q4M8_IXOPE</name>
<evidence type="ECO:0000313" key="2">
    <source>
        <dbReference type="Proteomes" id="UP000805193"/>
    </source>
</evidence>
<reference evidence="1 2" key="1">
    <citation type="journal article" date="2020" name="Cell">
        <title>Large-Scale Comparative Analyses of Tick Genomes Elucidate Their Genetic Diversity and Vector Capacities.</title>
        <authorList>
            <consortium name="Tick Genome and Microbiome Consortium (TIGMIC)"/>
            <person name="Jia N."/>
            <person name="Wang J."/>
            <person name="Shi W."/>
            <person name="Du L."/>
            <person name="Sun Y."/>
            <person name="Zhan W."/>
            <person name="Jiang J.F."/>
            <person name="Wang Q."/>
            <person name="Zhang B."/>
            <person name="Ji P."/>
            <person name="Bell-Sakyi L."/>
            <person name="Cui X.M."/>
            <person name="Yuan T.T."/>
            <person name="Jiang B.G."/>
            <person name="Yang W.F."/>
            <person name="Lam T.T."/>
            <person name="Chang Q.C."/>
            <person name="Ding S.J."/>
            <person name="Wang X.J."/>
            <person name="Zhu J.G."/>
            <person name="Ruan X.D."/>
            <person name="Zhao L."/>
            <person name="Wei J.T."/>
            <person name="Ye R.Z."/>
            <person name="Que T.C."/>
            <person name="Du C.H."/>
            <person name="Zhou Y.H."/>
            <person name="Cheng J.X."/>
            <person name="Dai P.F."/>
            <person name="Guo W.B."/>
            <person name="Han X.H."/>
            <person name="Huang E.J."/>
            <person name="Li L.F."/>
            <person name="Wei W."/>
            <person name="Gao Y.C."/>
            <person name="Liu J.Z."/>
            <person name="Shao H.Z."/>
            <person name="Wang X."/>
            <person name="Wang C.C."/>
            <person name="Yang T.C."/>
            <person name="Huo Q.B."/>
            <person name="Li W."/>
            <person name="Chen H.Y."/>
            <person name="Chen S.E."/>
            <person name="Zhou L.G."/>
            <person name="Ni X.B."/>
            <person name="Tian J.H."/>
            <person name="Sheng Y."/>
            <person name="Liu T."/>
            <person name="Pan Y.S."/>
            <person name="Xia L.Y."/>
            <person name="Li J."/>
            <person name="Zhao F."/>
            <person name="Cao W.C."/>
        </authorList>
    </citation>
    <scope>NUCLEOTIDE SEQUENCE [LARGE SCALE GENOMIC DNA]</scope>
    <source>
        <strain evidence="1">Iper-2018</strain>
    </source>
</reference>
<proteinExistence type="predicted"/>